<evidence type="ECO:0000313" key="4">
    <source>
        <dbReference type="EMBL" id="RKQ93914.1"/>
    </source>
</evidence>
<dbReference type="RefSeq" id="WP_170179194.1">
    <property type="nucleotide sequence ID" value="NZ_RBIL01000001.1"/>
</dbReference>
<gene>
    <name evidence="4" type="ORF">C8N24_3789</name>
</gene>
<dbReference type="NCBIfam" id="TIGR00377">
    <property type="entry name" value="ant_ant_sig"/>
    <property type="match status" value="1"/>
</dbReference>
<protein>
    <recommendedName>
        <fullName evidence="2">Anti-sigma factor antagonist</fullName>
    </recommendedName>
</protein>
<accession>A0A660LK94</accession>
<dbReference type="PROSITE" id="PS50801">
    <property type="entry name" value="STAS"/>
    <property type="match status" value="1"/>
</dbReference>
<evidence type="ECO:0000259" key="3">
    <source>
        <dbReference type="PROSITE" id="PS50801"/>
    </source>
</evidence>
<reference evidence="4 5" key="1">
    <citation type="submission" date="2018-10" db="EMBL/GenBank/DDBJ databases">
        <title>Genomic Encyclopedia of Archaeal and Bacterial Type Strains, Phase II (KMG-II): from individual species to whole genera.</title>
        <authorList>
            <person name="Goeker M."/>
        </authorList>
    </citation>
    <scope>NUCLEOTIDE SEQUENCE [LARGE SCALE GENOMIC DNA]</scope>
    <source>
        <strain evidence="4 5">DSM 14954</strain>
    </source>
</reference>
<dbReference type="CDD" id="cd07043">
    <property type="entry name" value="STAS_anti-anti-sigma_factors"/>
    <property type="match status" value="1"/>
</dbReference>
<dbReference type="EMBL" id="RBIL01000001">
    <property type="protein sequence ID" value="RKQ93914.1"/>
    <property type="molecule type" value="Genomic_DNA"/>
</dbReference>
<dbReference type="Pfam" id="PF01740">
    <property type="entry name" value="STAS"/>
    <property type="match status" value="1"/>
</dbReference>
<dbReference type="PANTHER" id="PTHR33495:SF2">
    <property type="entry name" value="ANTI-SIGMA FACTOR ANTAGONIST TM_1081-RELATED"/>
    <property type="match status" value="1"/>
</dbReference>
<feature type="domain" description="STAS" evidence="3">
    <location>
        <begin position="14"/>
        <end position="116"/>
    </location>
</feature>
<name>A0A660LK94_9ACTN</name>
<organism evidence="4 5">
    <name type="scientific">Solirubrobacter pauli</name>
    <dbReference type="NCBI Taxonomy" id="166793"/>
    <lineage>
        <taxon>Bacteria</taxon>
        <taxon>Bacillati</taxon>
        <taxon>Actinomycetota</taxon>
        <taxon>Thermoleophilia</taxon>
        <taxon>Solirubrobacterales</taxon>
        <taxon>Solirubrobacteraceae</taxon>
        <taxon>Solirubrobacter</taxon>
    </lineage>
</organism>
<dbReference type="PANTHER" id="PTHR33495">
    <property type="entry name" value="ANTI-SIGMA FACTOR ANTAGONIST TM_1081-RELATED-RELATED"/>
    <property type="match status" value="1"/>
</dbReference>
<evidence type="ECO:0000256" key="1">
    <source>
        <dbReference type="ARBA" id="ARBA00009013"/>
    </source>
</evidence>
<dbReference type="Gene3D" id="3.30.750.24">
    <property type="entry name" value="STAS domain"/>
    <property type="match status" value="1"/>
</dbReference>
<keyword evidence="5" id="KW-1185">Reference proteome</keyword>
<proteinExistence type="inferred from homology"/>
<dbReference type="SUPFAM" id="SSF52091">
    <property type="entry name" value="SpoIIaa-like"/>
    <property type="match status" value="1"/>
</dbReference>
<dbReference type="AlphaFoldDB" id="A0A660LK94"/>
<comment type="similarity">
    <text evidence="1 2">Belongs to the anti-sigma-factor antagonist family.</text>
</comment>
<evidence type="ECO:0000256" key="2">
    <source>
        <dbReference type="RuleBase" id="RU003749"/>
    </source>
</evidence>
<dbReference type="InterPro" id="IPR036513">
    <property type="entry name" value="STAS_dom_sf"/>
</dbReference>
<comment type="caution">
    <text evidence="4">The sequence shown here is derived from an EMBL/GenBank/DDBJ whole genome shotgun (WGS) entry which is preliminary data.</text>
</comment>
<dbReference type="GO" id="GO:0043856">
    <property type="term" value="F:anti-sigma factor antagonist activity"/>
    <property type="evidence" value="ECO:0007669"/>
    <property type="project" value="InterPro"/>
</dbReference>
<sequence>MDANPIVLDETAGDVVVVVVEGEHDIYTAPTLRERLDEALGRGGGIVVDLTAATFVDSSVLGALLDARRRAIEAGQGYVVCVGDAVEPGVQRILDITGLVPVLPVLQGREEAITAARSSNGTSE</sequence>
<evidence type="ECO:0000313" key="5">
    <source>
        <dbReference type="Proteomes" id="UP000278962"/>
    </source>
</evidence>
<dbReference type="Proteomes" id="UP000278962">
    <property type="component" value="Unassembled WGS sequence"/>
</dbReference>
<dbReference type="InterPro" id="IPR003658">
    <property type="entry name" value="Anti-sigma_ant"/>
</dbReference>
<dbReference type="InterPro" id="IPR002645">
    <property type="entry name" value="STAS_dom"/>
</dbReference>